<evidence type="ECO:0000259" key="4">
    <source>
        <dbReference type="Pfam" id="PF01207"/>
    </source>
</evidence>
<keyword evidence="2" id="KW-0521">NADP</keyword>
<accession>A0A9Q1RNW8</accession>
<dbReference type="SUPFAM" id="SSF51395">
    <property type="entry name" value="FMN-linked oxidoreductases"/>
    <property type="match status" value="1"/>
</dbReference>
<name>A0A9Q1RNW8_9SOLA</name>
<feature type="domain" description="DUS-like FMN-binding" evidence="4">
    <location>
        <begin position="13"/>
        <end position="135"/>
    </location>
</feature>
<keyword evidence="3" id="KW-0694">RNA-binding</keyword>
<dbReference type="AlphaFoldDB" id="A0A9Q1RNW8"/>
<protein>
    <recommendedName>
        <fullName evidence="4">DUS-like FMN-binding domain-containing protein</fullName>
    </recommendedName>
</protein>
<dbReference type="GO" id="GO:0000049">
    <property type="term" value="F:tRNA binding"/>
    <property type="evidence" value="ECO:0007669"/>
    <property type="project" value="UniProtKB-KW"/>
</dbReference>
<dbReference type="PANTHER" id="PTHR42907:SF1">
    <property type="entry name" value="FMN-LINKED OXIDOREDUCTASES SUPERFAMILY PROTEIN"/>
    <property type="match status" value="1"/>
</dbReference>
<organism evidence="5 6">
    <name type="scientific">Anisodus acutangulus</name>
    <dbReference type="NCBI Taxonomy" id="402998"/>
    <lineage>
        <taxon>Eukaryota</taxon>
        <taxon>Viridiplantae</taxon>
        <taxon>Streptophyta</taxon>
        <taxon>Embryophyta</taxon>
        <taxon>Tracheophyta</taxon>
        <taxon>Spermatophyta</taxon>
        <taxon>Magnoliopsida</taxon>
        <taxon>eudicotyledons</taxon>
        <taxon>Gunneridae</taxon>
        <taxon>Pentapetalae</taxon>
        <taxon>asterids</taxon>
        <taxon>lamiids</taxon>
        <taxon>Solanales</taxon>
        <taxon>Solanaceae</taxon>
        <taxon>Solanoideae</taxon>
        <taxon>Hyoscyameae</taxon>
        <taxon>Anisodus</taxon>
    </lineage>
</organism>
<proteinExistence type="predicted"/>
<dbReference type="PANTHER" id="PTHR42907">
    <property type="entry name" value="FMN-LINKED OXIDOREDUCTASES SUPERFAMILY PROTEIN"/>
    <property type="match status" value="1"/>
</dbReference>
<evidence type="ECO:0000256" key="3">
    <source>
        <dbReference type="ARBA" id="ARBA00022884"/>
    </source>
</evidence>
<evidence type="ECO:0000256" key="1">
    <source>
        <dbReference type="ARBA" id="ARBA00022555"/>
    </source>
</evidence>
<dbReference type="OrthoDB" id="10262250at2759"/>
<reference evidence="6" key="1">
    <citation type="journal article" date="2023" name="Proc. Natl. Acad. Sci. U.S.A.">
        <title>Genomic and structural basis for evolution of tropane alkaloid biosynthesis.</title>
        <authorList>
            <person name="Wanga Y.-J."/>
            <person name="Taina T."/>
            <person name="Yua J.-Y."/>
            <person name="Lia J."/>
            <person name="Xua B."/>
            <person name="Chenc J."/>
            <person name="D'Auriad J.C."/>
            <person name="Huanga J.-P."/>
            <person name="Huanga S.-X."/>
        </authorList>
    </citation>
    <scope>NUCLEOTIDE SEQUENCE [LARGE SCALE GENOMIC DNA]</scope>
    <source>
        <strain evidence="6">cv. KIB-2019</strain>
    </source>
</reference>
<evidence type="ECO:0000313" key="6">
    <source>
        <dbReference type="Proteomes" id="UP001152561"/>
    </source>
</evidence>
<comment type="caution">
    <text evidence="5">The sequence shown here is derived from an EMBL/GenBank/DDBJ whole genome shotgun (WGS) entry which is preliminary data.</text>
</comment>
<dbReference type="InterPro" id="IPR004653">
    <property type="entry name" value="DusA"/>
</dbReference>
<dbReference type="InterPro" id="IPR013785">
    <property type="entry name" value="Aldolase_TIM"/>
</dbReference>
<dbReference type="EMBL" id="JAJAGQ010000004">
    <property type="protein sequence ID" value="KAJ8565612.1"/>
    <property type="molecule type" value="Genomic_DNA"/>
</dbReference>
<evidence type="ECO:0000313" key="5">
    <source>
        <dbReference type="EMBL" id="KAJ8565612.1"/>
    </source>
</evidence>
<dbReference type="CDD" id="cd02801">
    <property type="entry name" value="DUS_like_FMN"/>
    <property type="match status" value="1"/>
</dbReference>
<keyword evidence="6" id="KW-1185">Reference proteome</keyword>
<dbReference type="Gene3D" id="3.20.20.70">
    <property type="entry name" value="Aldolase class I"/>
    <property type="match status" value="1"/>
</dbReference>
<gene>
    <name evidence="5" type="ORF">K7X08_008188</name>
</gene>
<keyword evidence="1" id="KW-0820">tRNA-binding</keyword>
<dbReference type="InterPro" id="IPR035587">
    <property type="entry name" value="DUS-like_FMN-bd"/>
</dbReference>
<dbReference type="Pfam" id="PF01207">
    <property type="entry name" value="Dus"/>
    <property type="match status" value="1"/>
</dbReference>
<sequence length="231" mass="25622">MVQSFGASYLKKGMALHRMRAAETIVYQTGNLDRFLAYGPEQHPIVLQIGGNNLENLAKATQLATPYGYDEINFNCGCPSSRVAGHGCFGVPLMLDPKFVSEAMCVIAANTNVPVSVKCRIGLDDHDSYNELCDFFYKQIIEKFPHSSTYYYALLRDIPDLQFTINGGINSIEEFHAARMEGAHGVIFYVQPGARLLNNIRCMVIQSLECMGVSQIFGMLSSSARSISWRA</sequence>
<evidence type="ECO:0000256" key="2">
    <source>
        <dbReference type="ARBA" id="ARBA00022857"/>
    </source>
</evidence>
<dbReference type="GO" id="GO:0017150">
    <property type="term" value="F:tRNA dihydrouridine synthase activity"/>
    <property type="evidence" value="ECO:0007669"/>
    <property type="project" value="InterPro"/>
</dbReference>
<dbReference type="Proteomes" id="UP001152561">
    <property type="component" value="Unassembled WGS sequence"/>
</dbReference>